<feature type="compositionally biased region" description="Basic and acidic residues" evidence="1">
    <location>
        <begin position="917"/>
        <end position="937"/>
    </location>
</feature>
<accession>A0A0G4HRI5</accession>
<gene>
    <name evidence="2" type="ORF">Cvel_1287</name>
</gene>
<dbReference type="AlphaFoldDB" id="A0A0G4HRI5"/>
<feature type="compositionally biased region" description="Low complexity" evidence="1">
    <location>
        <begin position="736"/>
        <end position="747"/>
    </location>
</feature>
<feature type="region of interest" description="Disordered" evidence="1">
    <location>
        <begin position="724"/>
        <end position="1095"/>
    </location>
</feature>
<feature type="region of interest" description="Disordered" evidence="1">
    <location>
        <begin position="690"/>
        <end position="709"/>
    </location>
</feature>
<feature type="compositionally biased region" description="Polar residues" evidence="1">
    <location>
        <begin position="477"/>
        <end position="488"/>
    </location>
</feature>
<dbReference type="PANTHER" id="PTHR15725:SF14">
    <property type="entry name" value="ZINC FINGER CCCH DOMAIN-CONTAINING PROTEIN 11A"/>
    <property type="match status" value="1"/>
</dbReference>
<evidence type="ECO:0000313" key="2">
    <source>
        <dbReference type="EMBL" id="CEM46912.1"/>
    </source>
</evidence>
<feature type="compositionally biased region" description="Acidic residues" evidence="1">
    <location>
        <begin position="989"/>
        <end position="1009"/>
    </location>
</feature>
<feature type="compositionally biased region" description="Polar residues" evidence="1">
    <location>
        <begin position="700"/>
        <end position="709"/>
    </location>
</feature>
<feature type="region of interest" description="Disordered" evidence="1">
    <location>
        <begin position="547"/>
        <end position="572"/>
    </location>
</feature>
<feature type="compositionally biased region" description="Low complexity" evidence="1">
    <location>
        <begin position="901"/>
        <end position="910"/>
    </location>
</feature>
<sequence length="1095" mass="122811">MVFPKGASLMRKCTSQASISPYRRSKIDPHTLSRLVKKPSAEHMSKARLLWMDTEAVLEKLHEPDTQEALRRQGLKATDILPPGDVRLPYSPVSAVPSSETEGQRSVGMKEWRNDRGNAHRLLPEERRLELFARVLAERDAYNETLRKVGDFKGRRAYEREIRAARKRERPFDPGLTGMRNAGKGPEEMERGGPGDMKMSASLEGMETEGGGGHEGDELPPPESDRGGRQAQRMERRMHALHERLDTQTRRVEARENWRQHVTDKEIERLQQLRDAWEEGQRREASLRQRLNDKAEAKKQEQYIDKLEKEAKYDANLQACAENMQKHIQGAHRQSMVKDGRAAFALQNREECRRIQRMELESLHLLRLQRAEIVRLQRAKSEEGLRLSMQEKAVQRTLNLEALEAEREAYFAQRRADRNEKALRAARYLRAQSEAENQRRTEQTLDAAFWDIADDLKEAVKSKRQEWAKRQAEVRKSLQSARANTAQSPGPGAYRPSTTGISAYTTFPSWGMHRTVNRLGDAFRVHKQTPAPWNYSSEKISTFYRDKRGPRMVPGGDRSSIVKGKPDDPGPGHYEPVVRGANAVTLHPKIPIKHETATPGPGSYDPPGTFKRPVSTDPVRVSRAFRRFVDESPAYVRSSEIQIQRLADTEGVGVRPGVRAYARGENYIRHSPPSNAVALREDVYLLSHRMGAESQPASPPSTRSVSPSQALLRTLSAPCPHAIERDQDWDPARPLQRTGQAQGRTQGKSQTTNTQSHQRSAKGRRKKTKRVDPENLAVKTSTAALRKEKEREAENQDAKARRNSQDKGDDDETQMKETKTSVVEKGPVDDQEGTEGVGKKDRHREDRDEDEEDEKEEKQTSHDEDFDPTLDPSAEAERERDAVSRPTTRLVSAREPGGGPSSAAPGDSSSLQSPSRMGDRGDGARTEGGRGGRDTSGKHPGIGDLPLPPVEEGMEGNRRQVAGVGSEFDYDFQSGSESGDEKEGGENGKEDDEGDGQEQEKEDGDEDREEDRGGHEEKDGEDDGDANGDVEANGEERAEAEPATREEDERKDEENQADEKSADSGGQEPQEAAADKEEKRPEEKEADGGFGWMGE</sequence>
<feature type="compositionally biased region" description="Basic and acidic residues" evidence="1">
    <location>
        <begin position="1073"/>
        <end position="1087"/>
    </location>
</feature>
<feature type="compositionally biased region" description="Basic and acidic residues" evidence="1">
    <location>
        <begin position="837"/>
        <end position="846"/>
    </location>
</feature>
<feature type="compositionally biased region" description="Basic residues" evidence="1">
    <location>
        <begin position="759"/>
        <end position="769"/>
    </location>
</feature>
<protein>
    <submittedName>
        <fullName evidence="2">Uncharacterized protein</fullName>
    </submittedName>
</protein>
<feature type="compositionally biased region" description="Acidic residues" evidence="1">
    <location>
        <begin position="1019"/>
        <end position="1028"/>
    </location>
</feature>
<dbReference type="PANTHER" id="PTHR15725">
    <property type="entry name" value="ZN-FINGER, C-X8-C-X5-C-X3-H TYPE-CONTAINING"/>
    <property type="match status" value="1"/>
</dbReference>
<dbReference type="VEuPathDB" id="CryptoDB:Cvel_1287"/>
<feature type="compositionally biased region" description="Basic and acidic residues" evidence="1">
    <location>
        <begin position="979"/>
        <end position="988"/>
    </location>
</feature>
<organism evidence="2">
    <name type="scientific">Chromera velia CCMP2878</name>
    <dbReference type="NCBI Taxonomy" id="1169474"/>
    <lineage>
        <taxon>Eukaryota</taxon>
        <taxon>Sar</taxon>
        <taxon>Alveolata</taxon>
        <taxon>Colpodellida</taxon>
        <taxon>Chromeraceae</taxon>
        <taxon>Chromera</taxon>
    </lineage>
</organism>
<feature type="compositionally biased region" description="Basic and acidic residues" evidence="1">
    <location>
        <begin position="785"/>
        <end position="819"/>
    </location>
</feature>
<feature type="region of interest" description="Disordered" evidence="1">
    <location>
        <begin position="88"/>
        <end position="108"/>
    </location>
</feature>
<feature type="region of interest" description="Disordered" evidence="1">
    <location>
        <begin position="170"/>
        <end position="235"/>
    </location>
</feature>
<dbReference type="EMBL" id="CDMZ01003588">
    <property type="protein sequence ID" value="CEM46912.1"/>
    <property type="molecule type" value="Genomic_DNA"/>
</dbReference>
<feature type="compositionally biased region" description="Basic and acidic residues" evidence="1">
    <location>
        <begin position="1034"/>
        <end position="1062"/>
    </location>
</feature>
<name>A0A0G4HRI5_9ALVE</name>
<feature type="compositionally biased region" description="Polar residues" evidence="1">
    <location>
        <begin position="748"/>
        <end position="758"/>
    </location>
</feature>
<feature type="region of interest" description="Disordered" evidence="1">
    <location>
        <begin position="471"/>
        <end position="499"/>
    </location>
</feature>
<dbReference type="InterPro" id="IPR010736">
    <property type="entry name" value="SHIPPO-rpt"/>
</dbReference>
<dbReference type="Pfam" id="PF07004">
    <property type="entry name" value="SHIPPO-rpt"/>
    <property type="match status" value="1"/>
</dbReference>
<feature type="compositionally biased region" description="Basic and acidic residues" evidence="1">
    <location>
        <begin position="212"/>
        <end position="235"/>
    </location>
</feature>
<evidence type="ECO:0000256" key="1">
    <source>
        <dbReference type="SAM" id="MobiDB-lite"/>
    </source>
</evidence>
<feature type="region of interest" description="Disordered" evidence="1">
    <location>
        <begin position="593"/>
        <end position="616"/>
    </location>
</feature>
<proteinExistence type="predicted"/>
<reference evidence="2" key="1">
    <citation type="submission" date="2014-11" db="EMBL/GenBank/DDBJ databases">
        <authorList>
            <person name="Otto D Thomas"/>
            <person name="Naeem Raeece"/>
        </authorList>
    </citation>
    <scope>NUCLEOTIDE SEQUENCE</scope>
</reference>